<reference evidence="3 4" key="1">
    <citation type="journal article" date="2023" name="ISME J.">
        <title>Thermophilic Dehalococcoidia with unusual traits shed light on an unexpected past.</title>
        <authorList>
            <person name="Palmer M."/>
            <person name="Covington J.K."/>
            <person name="Zhou E.M."/>
            <person name="Thomas S.C."/>
            <person name="Habib N."/>
            <person name="Seymour C.O."/>
            <person name="Lai D."/>
            <person name="Johnston J."/>
            <person name="Hashimi A."/>
            <person name="Jiao J.Y."/>
            <person name="Muok A.R."/>
            <person name="Liu L."/>
            <person name="Xian W.D."/>
            <person name="Zhi X.Y."/>
            <person name="Li M.M."/>
            <person name="Silva L.P."/>
            <person name="Bowen B.P."/>
            <person name="Louie K."/>
            <person name="Briegel A."/>
            <person name="Pett-Ridge J."/>
            <person name="Weber P.K."/>
            <person name="Tocheva E.I."/>
            <person name="Woyke T."/>
            <person name="Northen T.R."/>
            <person name="Mayali X."/>
            <person name="Li W.J."/>
            <person name="Hedlund B.P."/>
        </authorList>
    </citation>
    <scope>NUCLEOTIDE SEQUENCE [LARGE SCALE GENOMIC DNA]</scope>
    <source>
        <strain evidence="3 4">YIM 72310</strain>
    </source>
</reference>
<dbReference type="Gene3D" id="1.20.120.450">
    <property type="entry name" value="dinb family like domain"/>
    <property type="match status" value="1"/>
</dbReference>
<evidence type="ECO:0000313" key="4">
    <source>
        <dbReference type="Proteomes" id="UP001212803"/>
    </source>
</evidence>
<dbReference type="EMBL" id="CP115149">
    <property type="protein sequence ID" value="WBL34771.1"/>
    <property type="molecule type" value="Genomic_DNA"/>
</dbReference>
<name>A0ABY7M1Z7_9CHLR</name>
<evidence type="ECO:0000256" key="2">
    <source>
        <dbReference type="ARBA" id="ARBA00022723"/>
    </source>
</evidence>
<dbReference type="PANTHER" id="PTHR37302:SF3">
    <property type="entry name" value="DAMAGE-INDUCIBLE PROTEIN DINB"/>
    <property type="match status" value="1"/>
</dbReference>
<dbReference type="PANTHER" id="PTHR37302">
    <property type="entry name" value="SLR1116 PROTEIN"/>
    <property type="match status" value="1"/>
</dbReference>
<protein>
    <submittedName>
        <fullName evidence="3">DinB family protein</fullName>
    </submittedName>
</protein>
<proteinExistence type="inferred from homology"/>
<dbReference type="InterPro" id="IPR034660">
    <property type="entry name" value="DinB/YfiT-like"/>
</dbReference>
<dbReference type="InterPro" id="IPR007837">
    <property type="entry name" value="DinB"/>
</dbReference>
<evidence type="ECO:0000256" key="1">
    <source>
        <dbReference type="ARBA" id="ARBA00008635"/>
    </source>
</evidence>
<gene>
    <name evidence="3" type="ORF">O0235_08175</name>
</gene>
<dbReference type="SUPFAM" id="SSF109854">
    <property type="entry name" value="DinB/YfiT-like putative metalloenzymes"/>
    <property type="match status" value="1"/>
</dbReference>
<dbReference type="Pfam" id="PF05163">
    <property type="entry name" value="DinB"/>
    <property type="match status" value="1"/>
</dbReference>
<evidence type="ECO:0000313" key="3">
    <source>
        <dbReference type="EMBL" id="WBL34771.1"/>
    </source>
</evidence>
<accession>A0ABY7M1Z7</accession>
<dbReference type="RefSeq" id="WP_270055299.1">
    <property type="nucleotide sequence ID" value="NZ_CP115149.1"/>
</dbReference>
<organism evidence="3 4">
    <name type="scientific">Tepidiforma flava</name>
    <dbReference type="NCBI Taxonomy" id="3004094"/>
    <lineage>
        <taxon>Bacteria</taxon>
        <taxon>Bacillati</taxon>
        <taxon>Chloroflexota</taxon>
        <taxon>Tepidiformia</taxon>
        <taxon>Tepidiformales</taxon>
        <taxon>Tepidiformaceae</taxon>
        <taxon>Tepidiforma</taxon>
    </lineage>
</organism>
<dbReference type="Proteomes" id="UP001212803">
    <property type="component" value="Chromosome"/>
</dbReference>
<keyword evidence="4" id="KW-1185">Reference proteome</keyword>
<sequence length="177" mass="19970">MCDDGGVDGPVSLELIRFTAAFHDWANERILRAAEAAGEEAAGARIPGSYGDGSLHALLAHLVASERHWLRRWLGDSEAKLDGPATWPTIAAVREAWERHRPERARFFAELDEARLLSVCRYRRNQPPLPDERPLWQLILHVFNHSTHHRAEAAAILTTIGRPPESVDMIDYIRRDG</sequence>
<comment type="similarity">
    <text evidence="1">Belongs to the DinB family.</text>
</comment>
<keyword evidence="2" id="KW-0479">Metal-binding</keyword>